<organism evidence="1 2">
    <name type="scientific">Streptomyces clavuligerus</name>
    <dbReference type="NCBI Taxonomy" id="1901"/>
    <lineage>
        <taxon>Bacteria</taxon>
        <taxon>Bacillati</taxon>
        <taxon>Actinomycetota</taxon>
        <taxon>Actinomycetes</taxon>
        <taxon>Kitasatosporales</taxon>
        <taxon>Streptomycetaceae</taxon>
        <taxon>Streptomyces</taxon>
    </lineage>
</organism>
<protein>
    <submittedName>
        <fullName evidence="1">Putative membrane protein</fullName>
    </submittedName>
</protein>
<sequence>MTVLLSCPSCGSVNVAQVLGDNGGVTYVCTSCGHSWS</sequence>
<proteinExistence type="predicted"/>
<dbReference type="SUPFAM" id="SSF144020">
    <property type="entry name" value="FdhE-like"/>
    <property type="match status" value="1"/>
</dbReference>
<accession>E2Q3K0</accession>
<gene>
    <name evidence="1" type="ORF">SCLAV_1746</name>
</gene>
<dbReference type="EMBL" id="CM000913">
    <property type="protein sequence ID" value="EFG06820.1"/>
    <property type="molecule type" value="Genomic_DNA"/>
</dbReference>
<name>E2Q3K0_STRCL</name>
<keyword evidence="2" id="KW-1185">Reference proteome</keyword>
<evidence type="ECO:0000313" key="2">
    <source>
        <dbReference type="Proteomes" id="UP000002357"/>
    </source>
</evidence>
<dbReference type="InterPro" id="IPR024064">
    <property type="entry name" value="FdhE-like_sf"/>
</dbReference>
<reference evidence="1 2" key="1">
    <citation type="journal article" date="2010" name="Genome Biol. Evol.">
        <title>The sequence of a 1.8-mb bacterial linear plasmid reveals a rich evolutionary reservoir of secondary metabolic pathways.</title>
        <authorList>
            <person name="Medema M.H."/>
            <person name="Trefzer A."/>
            <person name="Kovalchuk A."/>
            <person name="van den Berg M."/>
            <person name="Mueller U."/>
            <person name="Heijne W."/>
            <person name="Wu L."/>
            <person name="Alam M.T."/>
            <person name="Ronning C.M."/>
            <person name="Nierman W.C."/>
            <person name="Bovenberg R.A.L."/>
            <person name="Breitling R."/>
            <person name="Takano E."/>
        </authorList>
    </citation>
    <scope>NUCLEOTIDE SEQUENCE [LARGE SCALE GENOMIC DNA]</scope>
    <source>
        <strain evidence="2">ATCC 27064 / DSM 738 / JCM 4710 / NBRC 13307 / NCIMB 12785 / NRRL 3585 / VKM Ac-602</strain>
    </source>
</reference>
<dbReference type="eggNOG" id="ENOG5031SIV">
    <property type="taxonomic scope" value="Bacteria"/>
</dbReference>
<dbReference type="Proteomes" id="UP000002357">
    <property type="component" value="Chromosome"/>
</dbReference>
<dbReference type="AlphaFoldDB" id="E2Q3K0"/>
<evidence type="ECO:0000313" key="1">
    <source>
        <dbReference type="EMBL" id="EFG06820.1"/>
    </source>
</evidence>